<dbReference type="FunFam" id="1.20.1260.100:FF:000001">
    <property type="entry name" value="translocator protein 2"/>
    <property type="match status" value="1"/>
</dbReference>
<dbReference type="InterPro" id="IPR038330">
    <property type="entry name" value="TspO/MBR-related_sf"/>
</dbReference>
<gene>
    <name evidence="9" type="ORF">WJX81_003848</name>
</gene>
<organism evidence="9 10">
    <name type="scientific">Elliptochloris bilobata</name>
    <dbReference type="NCBI Taxonomy" id="381761"/>
    <lineage>
        <taxon>Eukaryota</taxon>
        <taxon>Viridiplantae</taxon>
        <taxon>Chlorophyta</taxon>
        <taxon>core chlorophytes</taxon>
        <taxon>Trebouxiophyceae</taxon>
        <taxon>Trebouxiophyceae incertae sedis</taxon>
        <taxon>Elliptochloris clade</taxon>
        <taxon>Elliptochloris</taxon>
    </lineage>
</organism>
<dbReference type="PANTHER" id="PTHR10057:SF0">
    <property type="entry name" value="TRANSLOCATOR PROTEIN"/>
    <property type="match status" value="1"/>
</dbReference>
<feature type="transmembrane region" description="Helical" evidence="7">
    <location>
        <begin position="44"/>
        <end position="63"/>
    </location>
</feature>
<evidence type="ECO:0000256" key="2">
    <source>
        <dbReference type="ARBA" id="ARBA00007524"/>
    </source>
</evidence>
<proteinExistence type="inferred from homology"/>
<feature type="region of interest" description="Disordered" evidence="6">
    <location>
        <begin position="173"/>
        <end position="198"/>
    </location>
</feature>
<evidence type="ECO:0000313" key="10">
    <source>
        <dbReference type="Proteomes" id="UP001445335"/>
    </source>
</evidence>
<evidence type="ECO:0000256" key="8">
    <source>
        <dbReference type="SAM" id="SignalP"/>
    </source>
</evidence>
<evidence type="ECO:0008006" key="11">
    <source>
        <dbReference type="Google" id="ProtNLM"/>
    </source>
</evidence>
<keyword evidence="4 7" id="KW-1133">Transmembrane helix</keyword>
<evidence type="ECO:0000256" key="7">
    <source>
        <dbReference type="SAM" id="Phobius"/>
    </source>
</evidence>
<keyword evidence="5 7" id="KW-0472">Membrane</keyword>
<comment type="caution">
    <text evidence="9">The sequence shown here is derived from an EMBL/GenBank/DDBJ whole genome shotgun (WGS) entry which is preliminary data.</text>
</comment>
<feature type="chain" id="PRO_5043957263" description="Translocator protein" evidence="8">
    <location>
        <begin position="19"/>
        <end position="198"/>
    </location>
</feature>
<comment type="similarity">
    <text evidence="2">Belongs to the TspO/BZRP family.</text>
</comment>
<sequence>MGAALSVALFVVPPLAISCATGFAMKDEVKGWYKRLNKPSWTPPGWVFGPVWTVLYTVMGLSAREVWKHTGLRGLPLTLYAVQLALNFAWSPLFFMKHEIGLALADISALLGVLTATMVSFHKVSPAAAYALGPYFLWSSYAAALTASIYRHNPGERGRLSRRAGAAAEDAAQDVSSTAQAADVKGGNAATEGGKKAV</sequence>
<dbReference type="Pfam" id="PF03073">
    <property type="entry name" value="TspO_MBR"/>
    <property type="match status" value="1"/>
</dbReference>
<keyword evidence="3 7" id="KW-0812">Transmembrane</keyword>
<dbReference type="GO" id="GO:0016020">
    <property type="term" value="C:membrane"/>
    <property type="evidence" value="ECO:0007669"/>
    <property type="project" value="UniProtKB-SubCell"/>
</dbReference>
<keyword evidence="10" id="KW-1185">Reference proteome</keyword>
<evidence type="ECO:0000256" key="1">
    <source>
        <dbReference type="ARBA" id="ARBA00004141"/>
    </source>
</evidence>
<reference evidence="9 10" key="1">
    <citation type="journal article" date="2024" name="Nat. Commun.">
        <title>Phylogenomics reveals the evolutionary origins of lichenization in chlorophyte algae.</title>
        <authorList>
            <person name="Puginier C."/>
            <person name="Libourel C."/>
            <person name="Otte J."/>
            <person name="Skaloud P."/>
            <person name="Haon M."/>
            <person name="Grisel S."/>
            <person name="Petersen M."/>
            <person name="Berrin J.G."/>
            <person name="Delaux P.M."/>
            <person name="Dal Grande F."/>
            <person name="Keller J."/>
        </authorList>
    </citation>
    <scope>NUCLEOTIDE SEQUENCE [LARGE SCALE GENOMIC DNA]</scope>
    <source>
        <strain evidence="9 10">SAG 245.80</strain>
    </source>
</reference>
<feature type="transmembrane region" description="Helical" evidence="7">
    <location>
        <begin position="75"/>
        <end position="94"/>
    </location>
</feature>
<name>A0AAW1SIR9_9CHLO</name>
<accession>A0AAW1SIR9</accession>
<evidence type="ECO:0000256" key="5">
    <source>
        <dbReference type="ARBA" id="ARBA00023136"/>
    </source>
</evidence>
<dbReference type="Proteomes" id="UP001445335">
    <property type="component" value="Unassembled WGS sequence"/>
</dbReference>
<dbReference type="AlphaFoldDB" id="A0AAW1SIR9"/>
<keyword evidence="8" id="KW-0732">Signal</keyword>
<feature type="signal peptide" evidence="8">
    <location>
        <begin position="1"/>
        <end position="18"/>
    </location>
</feature>
<dbReference type="GO" id="GO:0033013">
    <property type="term" value="P:tetrapyrrole metabolic process"/>
    <property type="evidence" value="ECO:0007669"/>
    <property type="project" value="UniProtKB-ARBA"/>
</dbReference>
<feature type="transmembrane region" description="Helical" evidence="7">
    <location>
        <begin position="128"/>
        <end position="150"/>
    </location>
</feature>
<dbReference type="InterPro" id="IPR004307">
    <property type="entry name" value="TspO_MBR"/>
</dbReference>
<evidence type="ECO:0000256" key="6">
    <source>
        <dbReference type="SAM" id="MobiDB-lite"/>
    </source>
</evidence>
<evidence type="ECO:0000256" key="3">
    <source>
        <dbReference type="ARBA" id="ARBA00022692"/>
    </source>
</evidence>
<comment type="subcellular location">
    <subcellularLocation>
        <location evidence="1">Membrane</location>
        <topology evidence="1">Multi-pass membrane protein</topology>
    </subcellularLocation>
</comment>
<evidence type="ECO:0000256" key="4">
    <source>
        <dbReference type="ARBA" id="ARBA00022989"/>
    </source>
</evidence>
<dbReference type="EMBL" id="JALJOU010000002">
    <property type="protein sequence ID" value="KAK9845835.1"/>
    <property type="molecule type" value="Genomic_DNA"/>
</dbReference>
<dbReference type="Gene3D" id="1.20.1260.100">
    <property type="entry name" value="TspO/MBR protein"/>
    <property type="match status" value="1"/>
</dbReference>
<protein>
    <recommendedName>
        <fullName evidence="11">Translocator protein</fullName>
    </recommendedName>
</protein>
<dbReference type="PANTHER" id="PTHR10057">
    <property type="entry name" value="PERIPHERAL-TYPE BENZODIAZEPINE RECEPTOR"/>
    <property type="match status" value="1"/>
</dbReference>
<evidence type="ECO:0000313" key="9">
    <source>
        <dbReference type="EMBL" id="KAK9845835.1"/>
    </source>
</evidence>
<dbReference type="CDD" id="cd15904">
    <property type="entry name" value="TSPO_MBR"/>
    <property type="match status" value="1"/>
</dbReference>